<dbReference type="PANTHER" id="PTHR37029">
    <property type="entry name" value="SSR1768 PROTEIN"/>
    <property type="match status" value="1"/>
</dbReference>
<evidence type="ECO:0000313" key="1">
    <source>
        <dbReference type="EMBL" id="ADC65837.1"/>
    </source>
</evidence>
<name>D3RZC4_FERPA</name>
<keyword evidence="2" id="KW-1185">Reference proteome</keyword>
<dbReference type="Proteomes" id="UP000002613">
    <property type="component" value="Chromosome"/>
</dbReference>
<sequence length="72" mass="8601">MKIRYYPDSDVLEIRSLDEKPKYGEEYDENIILHYSEENRVVKIEILDASRVILSFLQPILEQKPIKGMMRT</sequence>
<proteinExistence type="predicted"/>
<dbReference type="GeneID" id="8779218"/>
<dbReference type="OrthoDB" id="371681at2157"/>
<dbReference type="PaxDb" id="589924-Ferp_1693"/>
<dbReference type="KEGG" id="fpl:Ferp_1693"/>
<dbReference type="eggNOG" id="arCOG02270">
    <property type="taxonomic scope" value="Archaea"/>
</dbReference>
<organism evidence="1 2">
    <name type="scientific">Ferroglobus placidus (strain DSM 10642 / AEDII12DO)</name>
    <dbReference type="NCBI Taxonomy" id="589924"/>
    <lineage>
        <taxon>Archaea</taxon>
        <taxon>Methanobacteriati</taxon>
        <taxon>Methanobacteriota</taxon>
        <taxon>Archaeoglobi</taxon>
        <taxon>Archaeoglobales</taxon>
        <taxon>Archaeoglobaceae</taxon>
        <taxon>Ferroglobus</taxon>
    </lineage>
</organism>
<dbReference type="RefSeq" id="WP_012966177.1">
    <property type="nucleotide sequence ID" value="NC_013849.1"/>
</dbReference>
<reference evidence="1 2" key="2">
    <citation type="journal article" date="2011" name="Stand. Genomic Sci.">
        <title>Complete genome sequence of Ferroglobus placidus AEDII12DO.</title>
        <authorList>
            <person name="Anderson I."/>
            <person name="Risso C."/>
            <person name="Holmes D."/>
            <person name="Lucas S."/>
            <person name="Copeland A."/>
            <person name="Lapidus A."/>
            <person name="Cheng J.F."/>
            <person name="Bruce D."/>
            <person name="Goodwin L."/>
            <person name="Pitluck S."/>
            <person name="Saunders E."/>
            <person name="Brettin T."/>
            <person name="Detter J.C."/>
            <person name="Han C."/>
            <person name="Tapia R."/>
            <person name="Larimer F."/>
            <person name="Land M."/>
            <person name="Hauser L."/>
            <person name="Woyke T."/>
            <person name="Lovley D."/>
            <person name="Kyrpides N."/>
            <person name="Ivanova N."/>
        </authorList>
    </citation>
    <scope>NUCLEOTIDE SEQUENCE [LARGE SCALE GENOMIC DNA]</scope>
    <source>
        <strain evidence="2">DSM 10642 / AEDII12DO</strain>
    </source>
</reference>
<dbReference type="AlphaFoldDB" id="D3RZC4"/>
<dbReference type="PANTHER" id="PTHR37029:SF1">
    <property type="entry name" value="SSR1768 PROTEIN"/>
    <property type="match status" value="1"/>
</dbReference>
<dbReference type="EMBL" id="CP001899">
    <property type="protein sequence ID" value="ADC65837.1"/>
    <property type="molecule type" value="Genomic_DNA"/>
</dbReference>
<evidence type="ECO:0008006" key="3">
    <source>
        <dbReference type="Google" id="ProtNLM"/>
    </source>
</evidence>
<reference evidence="2" key="1">
    <citation type="submission" date="2010-02" db="EMBL/GenBank/DDBJ databases">
        <title>Complete sequence of Ferroglobus placidus DSM 10642.</title>
        <authorList>
            <consortium name="US DOE Joint Genome Institute"/>
            <person name="Lucas S."/>
            <person name="Copeland A."/>
            <person name="Lapidus A."/>
            <person name="Cheng J.-F."/>
            <person name="Bruce D."/>
            <person name="Goodwin L."/>
            <person name="Pitluck S."/>
            <person name="Saunders E."/>
            <person name="Brettin T."/>
            <person name="Detter J.C."/>
            <person name="Han C."/>
            <person name="Tapia R."/>
            <person name="Larimer F."/>
            <person name="Land M."/>
            <person name="Hauser L."/>
            <person name="Kyrpides N."/>
            <person name="Ivanova N."/>
            <person name="Holmes D."/>
            <person name="Lovley D."/>
            <person name="Kyrpides N."/>
            <person name="Anderson I.J."/>
            <person name="Woyke T."/>
        </authorList>
    </citation>
    <scope>NUCLEOTIDE SEQUENCE [LARGE SCALE GENOMIC DNA]</scope>
    <source>
        <strain evidence="2">DSM 10642 / AEDII12DO</strain>
    </source>
</reference>
<evidence type="ECO:0000313" key="2">
    <source>
        <dbReference type="Proteomes" id="UP000002613"/>
    </source>
</evidence>
<dbReference type="STRING" id="589924.Ferp_1693"/>
<dbReference type="Pfam" id="PF10049">
    <property type="entry name" value="DUF2283"/>
    <property type="match status" value="1"/>
</dbReference>
<protein>
    <recommendedName>
        <fullName evidence="3">DUF2283 domain-containing protein</fullName>
    </recommendedName>
</protein>
<gene>
    <name evidence="1" type="ordered locus">Ferp_1693</name>
</gene>
<dbReference type="InterPro" id="IPR019270">
    <property type="entry name" value="DUF2283"/>
</dbReference>
<dbReference type="HOGENOM" id="CLU_2712634_0_0_2"/>
<accession>D3RZC4</accession>